<sequence length="159" mass="18345">MLYISHSDATERLARIQRVRQGIADSQVEASLRLSNITKDCDKGKGLEFSSKEHDLNDLNDSRLQQRSHANLRKRDLESDGESEASSSKLPFLGGASREEIWKQRVTEETPFFLEKENQWSGKRGDWFRAGGEPRSFSKSTSKFQEETFLCVERFRVQE</sequence>
<proteinExistence type="predicted"/>
<comment type="caution">
    <text evidence="2">The sequence shown here is derived from an EMBL/GenBank/DDBJ whole genome shotgun (WGS) entry which is preliminary data.</text>
</comment>
<evidence type="ECO:0000256" key="1">
    <source>
        <dbReference type="SAM" id="MobiDB-lite"/>
    </source>
</evidence>
<keyword evidence="3" id="KW-1185">Reference proteome</keyword>
<organism evidence="2 3">
    <name type="scientific">Eruca vesicaria subsp. sativa</name>
    <name type="common">Garden rocket</name>
    <name type="synonym">Eruca sativa</name>
    <dbReference type="NCBI Taxonomy" id="29727"/>
    <lineage>
        <taxon>Eukaryota</taxon>
        <taxon>Viridiplantae</taxon>
        <taxon>Streptophyta</taxon>
        <taxon>Embryophyta</taxon>
        <taxon>Tracheophyta</taxon>
        <taxon>Spermatophyta</taxon>
        <taxon>Magnoliopsida</taxon>
        <taxon>eudicotyledons</taxon>
        <taxon>Gunneridae</taxon>
        <taxon>Pentapetalae</taxon>
        <taxon>rosids</taxon>
        <taxon>malvids</taxon>
        <taxon>Brassicales</taxon>
        <taxon>Brassicaceae</taxon>
        <taxon>Brassiceae</taxon>
        <taxon>Eruca</taxon>
    </lineage>
</organism>
<dbReference type="EMBL" id="CAKOAT010176933">
    <property type="protein sequence ID" value="CAH8352765.1"/>
    <property type="molecule type" value="Genomic_DNA"/>
</dbReference>
<evidence type="ECO:0000313" key="2">
    <source>
        <dbReference type="EMBL" id="CAH8352765.1"/>
    </source>
</evidence>
<evidence type="ECO:0000313" key="3">
    <source>
        <dbReference type="Proteomes" id="UP001642260"/>
    </source>
</evidence>
<accession>A0ABC8K5Z7</accession>
<gene>
    <name evidence="2" type="ORF">ERUC_LOCUS18740</name>
</gene>
<dbReference type="Proteomes" id="UP001642260">
    <property type="component" value="Unassembled WGS sequence"/>
</dbReference>
<reference evidence="2 3" key="1">
    <citation type="submission" date="2022-03" db="EMBL/GenBank/DDBJ databases">
        <authorList>
            <person name="Macdonald S."/>
            <person name="Ahmed S."/>
            <person name="Newling K."/>
        </authorList>
    </citation>
    <scope>NUCLEOTIDE SEQUENCE [LARGE SCALE GENOMIC DNA]</scope>
</reference>
<name>A0ABC8K5Z7_ERUVS</name>
<dbReference type="AlphaFoldDB" id="A0ABC8K5Z7"/>
<protein>
    <submittedName>
        <fullName evidence="2">Uncharacterized protein</fullName>
    </submittedName>
</protein>
<feature type="region of interest" description="Disordered" evidence="1">
    <location>
        <begin position="58"/>
        <end position="92"/>
    </location>
</feature>